<keyword evidence="1" id="KW-0812">Transmembrane</keyword>
<proteinExistence type="predicted"/>
<name>L0D6Y2_SINAD</name>
<feature type="transmembrane region" description="Helical" evidence="1">
    <location>
        <begin position="37"/>
        <end position="58"/>
    </location>
</feature>
<keyword evidence="1" id="KW-0472">Membrane</keyword>
<dbReference type="AlphaFoldDB" id="L0D6Y2"/>
<feature type="transmembrane region" description="Helical" evidence="1">
    <location>
        <begin position="157"/>
        <end position="176"/>
    </location>
</feature>
<evidence type="ECO:0000256" key="1">
    <source>
        <dbReference type="SAM" id="Phobius"/>
    </source>
</evidence>
<dbReference type="EMBL" id="CP003364">
    <property type="protein sequence ID" value="AGA24997.1"/>
    <property type="molecule type" value="Genomic_DNA"/>
</dbReference>
<feature type="transmembrane region" description="Helical" evidence="1">
    <location>
        <begin position="197"/>
        <end position="215"/>
    </location>
</feature>
<organism evidence="2 3">
    <name type="scientific">Singulisphaera acidiphila (strain ATCC BAA-1392 / DSM 18658 / VKM B-2454 / MOB10)</name>
    <dbReference type="NCBI Taxonomy" id="886293"/>
    <lineage>
        <taxon>Bacteria</taxon>
        <taxon>Pseudomonadati</taxon>
        <taxon>Planctomycetota</taxon>
        <taxon>Planctomycetia</taxon>
        <taxon>Isosphaerales</taxon>
        <taxon>Isosphaeraceae</taxon>
        <taxon>Singulisphaera</taxon>
    </lineage>
</organism>
<feature type="transmembrane region" description="Helical" evidence="1">
    <location>
        <begin position="129"/>
        <end position="151"/>
    </location>
</feature>
<dbReference type="HOGENOM" id="CLU_806305_0_0_0"/>
<dbReference type="KEGG" id="saci:Sinac_0573"/>
<dbReference type="Proteomes" id="UP000010798">
    <property type="component" value="Chromosome"/>
</dbReference>
<reference evidence="2 3" key="1">
    <citation type="submission" date="2012-02" db="EMBL/GenBank/DDBJ databases">
        <title>Complete sequence of chromosome of Singulisphaera acidiphila DSM 18658.</title>
        <authorList>
            <consortium name="US DOE Joint Genome Institute (JGI-PGF)"/>
            <person name="Lucas S."/>
            <person name="Copeland A."/>
            <person name="Lapidus A."/>
            <person name="Glavina del Rio T."/>
            <person name="Dalin E."/>
            <person name="Tice H."/>
            <person name="Bruce D."/>
            <person name="Goodwin L."/>
            <person name="Pitluck S."/>
            <person name="Peters L."/>
            <person name="Ovchinnikova G."/>
            <person name="Chertkov O."/>
            <person name="Kyrpides N."/>
            <person name="Mavromatis K."/>
            <person name="Ivanova N."/>
            <person name="Brettin T."/>
            <person name="Detter J.C."/>
            <person name="Han C."/>
            <person name="Larimer F."/>
            <person name="Land M."/>
            <person name="Hauser L."/>
            <person name="Markowitz V."/>
            <person name="Cheng J.-F."/>
            <person name="Hugenholtz P."/>
            <person name="Woyke T."/>
            <person name="Wu D."/>
            <person name="Tindall B."/>
            <person name="Pomrenke H."/>
            <person name="Brambilla E."/>
            <person name="Klenk H.-P."/>
            <person name="Eisen J.A."/>
        </authorList>
    </citation>
    <scope>NUCLEOTIDE SEQUENCE [LARGE SCALE GENOMIC DNA]</scope>
    <source>
        <strain evidence="3">ATCC BAA-1392 / DSM 18658 / VKM B-2454 / MOB10</strain>
    </source>
</reference>
<protein>
    <submittedName>
        <fullName evidence="2">Uncharacterized protein</fullName>
    </submittedName>
</protein>
<sequence>MINRSRGILKMKTREGVVFETTGLLGQNTGSTPNRSWWSCTLTGLVMGGMLGAVSVGVEYLLRGRDLHEVALPTYLLLYPLIGFGLGGLYYRHPHIRPWVRPPGFFAVEPLPPEEAEARGQRSRRFMGIGFGAGIATSFLATAFDFVWRGWPFLAETLIPALLWWPYLGLLIGYSVSLQPGAPKPSIRNIRFRMRTLMILVAYVALLFGFGTQSARYSGMARIYHEKGRSARTMVDFFQSQVEKSRADLKRTDAAKELRAGRIPDRLLPSQKEFLKGLEGKSTEEYRQYRYGLIADGEDRQARLAAGNVVQCGVRVDYYKRLAAKYAKAAREPWMPVEPDPPMP</sequence>
<feature type="transmembrane region" description="Helical" evidence="1">
    <location>
        <begin position="70"/>
        <end position="91"/>
    </location>
</feature>
<evidence type="ECO:0000313" key="2">
    <source>
        <dbReference type="EMBL" id="AGA24997.1"/>
    </source>
</evidence>
<accession>L0D6Y2</accession>
<evidence type="ECO:0000313" key="3">
    <source>
        <dbReference type="Proteomes" id="UP000010798"/>
    </source>
</evidence>
<gene>
    <name evidence="2" type="ordered locus">Sinac_0573</name>
</gene>
<keyword evidence="3" id="KW-1185">Reference proteome</keyword>
<keyword evidence="1" id="KW-1133">Transmembrane helix</keyword>